<reference evidence="18" key="1">
    <citation type="journal article" date="2021" name="PeerJ">
        <title>Extensive microbial diversity within the chicken gut microbiome revealed by metagenomics and culture.</title>
        <authorList>
            <person name="Gilroy R."/>
            <person name="Ravi A."/>
            <person name="Getino M."/>
            <person name="Pursley I."/>
            <person name="Horton D.L."/>
            <person name="Alikhan N.F."/>
            <person name="Baker D."/>
            <person name="Gharbi K."/>
            <person name="Hall N."/>
            <person name="Watson M."/>
            <person name="Adriaenssens E.M."/>
            <person name="Foster-Nyarko E."/>
            <person name="Jarju S."/>
            <person name="Secka A."/>
            <person name="Antonio M."/>
            <person name="Oren A."/>
            <person name="Chaudhuri R.R."/>
            <person name="La Ragione R."/>
            <person name="Hildebrand F."/>
            <person name="Pallen M.J."/>
        </authorList>
    </citation>
    <scope>NUCLEOTIDE SEQUENCE</scope>
    <source>
        <strain evidence="18">CHK186-16707</strain>
    </source>
</reference>
<evidence type="ECO:0000256" key="7">
    <source>
        <dbReference type="ARBA" id="ARBA00022801"/>
    </source>
</evidence>
<name>A0A9D2KLG2_9BACT</name>
<keyword evidence="8" id="KW-0460">Magnesium</keyword>
<dbReference type="CDD" id="cd03425">
    <property type="entry name" value="NUDIX_MutT_NudA_like"/>
    <property type="match status" value="1"/>
</dbReference>
<accession>A0A9D2KLG2</accession>
<evidence type="ECO:0000256" key="14">
    <source>
        <dbReference type="ARBA" id="ARBA00041592"/>
    </source>
</evidence>
<evidence type="ECO:0000256" key="16">
    <source>
        <dbReference type="ARBA" id="ARBA00042798"/>
    </source>
</evidence>
<dbReference type="PANTHER" id="PTHR47707:SF1">
    <property type="entry name" value="NUDIX HYDROLASE FAMILY PROTEIN"/>
    <property type="match status" value="1"/>
</dbReference>
<evidence type="ECO:0000256" key="9">
    <source>
        <dbReference type="ARBA" id="ARBA00023204"/>
    </source>
</evidence>
<keyword evidence="9" id="KW-0234">DNA repair</keyword>
<organism evidence="18 19">
    <name type="scientific">Candidatus Mailhella merdigallinarum</name>
    <dbReference type="NCBI Taxonomy" id="2838658"/>
    <lineage>
        <taxon>Bacteria</taxon>
        <taxon>Pseudomonadati</taxon>
        <taxon>Thermodesulfobacteriota</taxon>
        <taxon>Desulfovibrionia</taxon>
        <taxon>Desulfovibrionales</taxon>
        <taxon>Desulfovibrionaceae</taxon>
        <taxon>Mailhella</taxon>
    </lineage>
</organism>
<reference evidence="18" key="2">
    <citation type="submission" date="2021-04" db="EMBL/GenBank/DDBJ databases">
        <authorList>
            <person name="Gilroy R."/>
        </authorList>
    </citation>
    <scope>NUCLEOTIDE SEQUENCE</scope>
    <source>
        <strain evidence="18">CHK186-16707</strain>
    </source>
</reference>
<evidence type="ECO:0000256" key="2">
    <source>
        <dbReference type="ARBA" id="ARBA00005582"/>
    </source>
</evidence>
<gene>
    <name evidence="18" type="ORF">H9962_01140</name>
</gene>
<proteinExistence type="inferred from homology"/>
<keyword evidence="6" id="KW-0227">DNA damage</keyword>
<dbReference type="Proteomes" id="UP000824225">
    <property type="component" value="Unassembled WGS sequence"/>
</dbReference>
<evidence type="ECO:0000256" key="13">
    <source>
        <dbReference type="ARBA" id="ARBA00040794"/>
    </source>
</evidence>
<sequence length="138" mass="15312">MSPKQTTNAIEVVAALIRRGDDFLICQRPAHKARGLLWEFAGGKVEAGENPTQALIRECREELAVTLQVGEAFMETTHAYPDITVHLTLFQAVIAQGDPQQLEHADLRWVRAEELPNYAFCPADAAIIRAIVARFSQS</sequence>
<dbReference type="SUPFAM" id="SSF55811">
    <property type="entry name" value="Nudix"/>
    <property type="match status" value="1"/>
</dbReference>
<dbReference type="InterPro" id="IPR015797">
    <property type="entry name" value="NUDIX_hydrolase-like_dom_sf"/>
</dbReference>
<evidence type="ECO:0000256" key="12">
    <source>
        <dbReference type="ARBA" id="ARBA00038905"/>
    </source>
</evidence>
<dbReference type="InterPro" id="IPR047127">
    <property type="entry name" value="MutT-like"/>
</dbReference>
<evidence type="ECO:0000313" key="18">
    <source>
        <dbReference type="EMBL" id="HJA07787.1"/>
    </source>
</evidence>
<evidence type="ECO:0000313" key="19">
    <source>
        <dbReference type="Proteomes" id="UP000824225"/>
    </source>
</evidence>
<comment type="catalytic activity">
    <reaction evidence="11">
        <text>8-oxo-GTP + H2O = 8-oxo-GMP + diphosphate + H(+)</text>
        <dbReference type="Rhea" id="RHEA:67616"/>
        <dbReference type="ChEBI" id="CHEBI:15377"/>
        <dbReference type="ChEBI" id="CHEBI:15378"/>
        <dbReference type="ChEBI" id="CHEBI:33019"/>
        <dbReference type="ChEBI" id="CHEBI:143553"/>
        <dbReference type="ChEBI" id="CHEBI:145694"/>
    </reaction>
</comment>
<evidence type="ECO:0000256" key="10">
    <source>
        <dbReference type="ARBA" id="ARBA00035861"/>
    </source>
</evidence>
<dbReference type="PANTHER" id="PTHR47707">
    <property type="entry name" value="8-OXO-DGTP DIPHOSPHATASE"/>
    <property type="match status" value="1"/>
</dbReference>
<comment type="catalytic activity">
    <reaction evidence="10">
        <text>8-oxo-dGTP + H2O = 8-oxo-dGMP + diphosphate + H(+)</text>
        <dbReference type="Rhea" id="RHEA:31575"/>
        <dbReference type="ChEBI" id="CHEBI:15377"/>
        <dbReference type="ChEBI" id="CHEBI:15378"/>
        <dbReference type="ChEBI" id="CHEBI:33019"/>
        <dbReference type="ChEBI" id="CHEBI:63224"/>
        <dbReference type="ChEBI" id="CHEBI:77896"/>
        <dbReference type="EC" id="3.6.1.55"/>
    </reaction>
</comment>
<dbReference type="GO" id="GO:0046872">
    <property type="term" value="F:metal ion binding"/>
    <property type="evidence" value="ECO:0007669"/>
    <property type="project" value="UniProtKB-KW"/>
</dbReference>
<dbReference type="EC" id="3.6.1.55" evidence="12"/>
<keyword evidence="3" id="KW-0515">Mutator protein</keyword>
<evidence type="ECO:0000259" key="17">
    <source>
        <dbReference type="PROSITE" id="PS51462"/>
    </source>
</evidence>
<dbReference type="Pfam" id="PF14815">
    <property type="entry name" value="NUDIX_4"/>
    <property type="match status" value="1"/>
</dbReference>
<dbReference type="InterPro" id="IPR029119">
    <property type="entry name" value="MutY_C"/>
</dbReference>
<dbReference type="GO" id="GO:0035539">
    <property type="term" value="F:8-oxo-7,8-dihydrodeoxyguanosine triphosphate pyrophosphatase activity"/>
    <property type="evidence" value="ECO:0007669"/>
    <property type="project" value="UniProtKB-EC"/>
</dbReference>
<dbReference type="GO" id="GO:0008413">
    <property type="term" value="F:8-oxo-7,8-dihydroguanosine triphosphate pyrophosphatase activity"/>
    <property type="evidence" value="ECO:0007669"/>
    <property type="project" value="TreeGrafter"/>
</dbReference>
<dbReference type="EMBL" id="DXAN01000003">
    <property type="protein sequence ID" value="HJA07787.1"/>
    <property type="molecule type" value="Genomic_DNA"/>
</dbReference>
<protein>
    <recommendedName>
        <fullName evidence="13">8-oxo-dGTP diphosphatase</fullName>
        <ecNumber evidence="12">3.6.1.55</ecNumber>
    </recommendedName>
    <alternativeName>
        <fullName evidence="16">7,8-dihydro-8-oxoguanine-triphosphatase</fullName>
    </alternativeName>
    <alternativeName>
        <fullName evidence="15">Mutator protein MutT</fullName>
    </alternativeName>
    <alternativeName>
        <fullName evidence="14">dGTP pyrophosphohydrolase</fullName>
    </alternativeName>
</protein>
<evidence type="ECO:0000256" key="5">
    <source>
        <dbReference type="ARBA" id="ARBA00022723"/>
    </source>
</evidence>
<evidence type="ECO:0000256" key="6">
    <source>
        <dbReference type="ARBA" id="ARBA00022763"/>
    </source>
</evidence>
<evidence type="ECO:0000256" key="4">
    <source>
        <dbReference type="ARBA" id="ARBA00022705"/>
    </source>
</evidence>
<keyword evidence="4" id="KW-0235">DNA replication</keyword>
<dbReference type="GO" id="GO:0044715">
    <property type="term" value="F:8-oxo-dGDP phosphatase activity"/>
    <property type="evidence" value="ECO:0007669"/>
    <property type="project" value="TreeGrafter"/>
</dbReference>
<feature type="domain" description="Nudix hydrolase" evidence="17">
    <location>
        <begin position="8"/>
        <end position="137"/>
    </location>
</feature>
<evidence type="ECO:0000256" key="15">
    <source>
        <dbReference type="ARBA" id="ARBA00041979"/>
    </source>
</evidence>
<keyword evidence="5" id="KW-0479">Metal-binding</keyword>
<comment type="caution">
    <text evidence="18">The sequence shown here is derived from an EMBL/GenBank/DDBJ whole genome shotgun (WGS) entry which is preliminary data.</text>
</comment>
<dbReference type="GO" id="GO:0006260">
    <property type="term" value="P:DNA replication"/>
    <property type="evidence" value="ECO:0007669"/>
    <property type="project" value="UniProtKB-KW"/>
</dbReference>
<dbReference type="InterPro" id="IPR000086">
    <property type="entry name" value="NUDIX_hydrolase_dom"/>
</dbReference>
<dbReference type="InterPro" id="IPR020476">
    <property type="entry name" value="Nudix_hydrolase"/>
</dbReference>
<dbReference type="AlphaFoldDB" id="A0A9D2KLG2"/>
<evidence type="ECO:0000256" key="11">
    <source>
        <dbReference type="ARBA" id="ARBA00036904"/>
    </source>
</evidence>
<dbReference type="PRINTS" id="PR00502">
    <property type="entry name" value="NUDIXFAMILY"/>
</dbReference>
<comment type="similarity">
    <text evidence="2">Belongs to the Nudix hydrolase family.</text>
</comment>
<keyword evidence="7" id="KW-0378">Hydrolase</keyword>
<evidence type="ECO:0000256" key="8">
    <source>
        <dbReference type="ARBA" id="ARBA00022842"/>
    </source>
</evidence>
<comment type="cofactor">
    <cofactor evidence="1">
        <name>Mg(2+)</name>
        <dbReference type="ChEBI" id="CHEBI:18420"/>
    </cofactor>
</comment>
<evidence type="ECO:0000256" key="1">
    <source>
        <dbReference type="ARBA" id="ARBA00001946"/>
    </source>
</evidence>
<evidence type="ECO:0000256" key="3">
    <source>
        <dbReference type="ARBA" id="ARBA00022457"/>
    </source>
</evidence>
<dbReference type="Gene3D" id="3.90.79.10">
    <property type="entry name" value="Nucleoside Triphosphate Pyrophosphohydrolase"/>
    <property type="match status" value="1"/>
</dbReference>
<dbReference type="PROSITE" id="PS51462">
    <property type="entry name" value="NUDIX"/>
    <property type="match status" value="1"/>
</dbReference>
<dbReference type="GO" id="GO:0044716">
    <property type="term" value="F:8-oxo-GDP phosphatase activity"/>
    <property type="evidence" value="ECO:0007669"/>
    <property type="project" value="TreeGrafter"/>
</dbReference>
<dbReference type="GO" id="GO:0006281">
    <property type="term" value="P:DNA repair"/>
    <property type="evidence" value="ECO:0007669"/>
    <property type="project" value="UniProtKB-KW"/>
</dbReference>